<dbReference type="OrthoDB" id="2420305at2759"/>
<evidence type="ECO:0000313" key="2">
    <source>
        <dbReference type="EMBL" id="CAB5385243.1"/>
    </source>
</evidence>
<dbReference type="EMBL" id="CAGKOT010000053">
    <property type="protein sequence ID" value="CAB5385243.1"/>
    <property type="molecule type" value="Genomic_DNA"/>
</dbReference>
<feature type="region of interest" description="Disordered" evidence="1">
    <location>
        <begin position="1"/>
        <end position="31"/>
    </location>
</feature>
<evidence type="ECO:0000256" key="1">
    <source>
        <dbReference type="SAM" id="MobiDB-lite"/>
    </source>
</evidence>
<sequence>MENNNNTFIKDDDDDKDSISTDGGSDKELGMLWETPETINICQEYWDRFGKETVVLKSLNNSKDISSSFLREIQNNVKMLELAYYTSRLLNFNNLPEPENVTQDFSEPLEYTIPDDVEYEEDDDDTDEEN</sequence>
<dbReference type="Proteomes" id="UP000684084">
    <property type="component" value="Unassembled WGS sequence"/>
</dbReference>
<name>A0A915ZSG1_9GLOM</name>
<protein>
    <submittedName>
        <fullName evidence="2">Uncharacterized protein</fullName>
    </submittedName>
</protein>
<gene>
    <name evidence="2" type="ORF">CHRIB12_LOCUS19207</name>
</gene>
<feature type="region of interest" description="Disordered" evidence="1">
    <location>
        <begin position="96"/>
        <end position="130"/>
    </location>
</feature>
<dbReference type="AlphaFoldDB" id="A0A915ZSG1"/>
<proteinExistence type="predicted"/>
<comment type="caution">
    <text evidence="2">The sequence shown here is derived from an EMBL/GenBank/DDBJ whole genome shotgun (WGS) entry which is preliminary data.</text>
</comment>
<organism evidence="2 3">
    <name type="scientific">Rhizophagus irregularis</name>
    <dbReference type="NCBI Taxonomy" id="588596"/>
    <lineage>
        <taxon>Eukaryota</taxon>
        <taxon>Fungi</taxon>
        <taxon>Fungi incertae sedis</taxon>
        <taxon>Mucoromycota</taxon>
        <taxon>Glomeromycotina</taxon>
        <taxon>Glomeromycetes</taxon>
        <taxon>Glomerales</taxon>
        <taxon>Glomeraceae</taxon>
        <taxon>Rhizophagus</taxon>
    </lineage>
</organism>
<feature type="compositionally biased region" description="Acidic residues" evidence="1">
    <location>
        <begin position="113"/>
        <end position="130"/>
    </location>
</feature>
<accession>A0A915ZSG1</accession>
<evidence type="ECO:0000313" key="3">
    <source>
        <dbReference type="Proteomes" id="UP000684084"/>
    </source>
</evidence>
<reference evidence="2" key="1">
    <citation type="submission" date="2020-05" db="EMBL/GenBank/DDBJ databases">
        <authorList>
            <person name="Rincon C."/>
            <person name="Sanders R I."/>
            <person name="Robbins C."/>
            <person name="Chaturvedi A."/>
        </authorList>
    </citation>
    <scope>NUCLEOTIDE SEQUENCE</scope>
    <source>
        <strain evidence="2">CHB12</strain>
    </source>
</reference>